<feature type="transmembrane region" description="Helical" evidence="6">
    <location>
        <begin position="55"/>
        <end position="74"/>
    </location>
</feature>
<comment type="subcellular location">
    <subcellularLocation>
        <location evidence="1">Cell membrane</location>
        <topology evidence="1">Multi-pass membrane protein</topology>
    </subcellularLocation>
</comment>
<dbReference type="Pfam" id="PF03788">
    <property type="entry name" value="LrgA"/>
    <property type="match status" value="1"/>
</dbReference>
<evidence type="ECO:0000256" key="1">
    <source>
        <dbReference type="ARBA" id="ARBA00004651"/>
    </source>
</evidence>
<organism evidence="7 8">
    <name type="scientific">Paracoccus alkanivorans</name>
    <dbReference type="NCBI Taxonomy" id="2116655"/>
    <lineage>
        <taxon>Bacteria</taxon>
        <taxon>Pseudomonadati</taxon>
        <taxon>Pseudomonadota</taxon>
        <taxon>Alphaproteobacteria</taxon>
        <taxon>Rhodobacterales</taxon>
        <taxon>Paracoccaceae</taxon>
        <taxon>Paracoccus</taxon>
    </lineage>
</organism>
<accession>A0A3M0M9V2</accession>
<dbReference type="InterPro" id="IPR005538">
    <property type="entry name" value="LrgA/CidA"/>
</dbReference>
<dbReference type="Proteomes" id="UP000273516">
    <property type="component" value="Unassembled WGS sequence"/>
</dbReference>
<sequence length="126" mass="13111">MISTLAIILSFQLIGEVISRALTLPLPGPVVGLILLVLTCILRPSVAAHIRGTTLGLLQHLSLFFVPAGVGIVAHRDLLREDGVALMLALIGSTVLAIAVGAWVFAAVARWTGSTDPEAQKGPNDA</sequence>
<keyword evidence="4 6" id="KW-1133">Transmembrane helix</keyword>
<gene>
    <name evidence="7" type="ORF">C9E81_14245</name>
</gene>
<proteinExistence type="predicted"/>
<evidence type="ECO:0000313" key="8">
    <source>
        <dbReference type="Proteomes" id="UP000273516"/>
    </source>
</evidence>
<evidence type="ECO:0000256" key="4">
    <source>
        <dbReference type="ARBA" id="ARBA00022989"/>
    </source>
</evidence>
<feature type="transmembrane region" description="Helical" evidence="6">
    <location>
        <begin position="29"/>
        <end position="48"/>
    </location>
</feature>
<comment type="caution">
    <text evidence="7">The sequence shown here is derived from an EMBL/GenBank/DDBJ whole genome shotgun (WGS) entry which is preliminary data.</text>
</comment>
<keyword evidence="8" id="KW-1185">Reference proteome</keyword>
<evidence type="ECO:0000313" key="7">
    <source>
        <dbReference type="EMBL" id="RMC34311.1"/>
    </source>
</evidence>
<evidence type="ECO:0000256" key="5">
    <source>
        <dbReference type="ARBA" id="ARBA00023136"/>
    </source>
</evidence>
<dbReference type="PANTHER" id="PTHR33931">
    <property type="entry name" value="HOLIN-LIKE PROTEIN CIDA-RELATED"/>
    <property type="match status" value="1"/>
</dbReference>
<keyword evidence="5 6" id="KW-0472">Membrane</keyword>
<name>A0A3M0M9V2_9RHOB</name>
<dbReference type="EMBL" id="QOKZ01000005">
    <property type="protein sequence ID" value="RMC34311.1"/>
    <property type="molecule type" value="Genomic_DNA"/>
</dbReference>
<keyword evidence="3 6" id="KW-0812">Transmembrane</keyword>
<dbReference type="PANTHER" id="PTHR33931:SF2">
    <property type="entry name" value="HOLIN-LIKE PROTEIN CIDA"/>
    <property type="match status" value="1"/>
</dbReference>
<dbReference type="GO" id="GO:0005886">
    <property type="term" value="C:plasma membrane"/>
    <property type="evidence" value="ECO:0007669"/>
    <property type="project" value="UniProtKB-SubCell"/>
</dbReference>
<feature type="transmembrane region" description="Helical" evidence="6">
    <location>
        <begin position="86"/>
        <end position="108"/>
    </location>
</feature>
<reference evidence="7 8" key="1">
    <citation type="submission" date="2018-07" db="EMBL/GenBank/DDBJ databases">
        <authorList>
            <person name="Zhang Y."/>
            <person name="Wang L."/>
            <person name="Ma S."/>
        </authorList>
    </citation>
    <scope>NUCLEOTIDE SEQUENCE [LARGE SCALE GENOMIC DNA]</scope>
    <source>
        <strain evidence="7 8">4-2</strain>
    </source>
</reference>
<dbReference type="AlphaFoldDB" id="A0A3M0M9V2"/>
<dbReference type="OrthoDB" id="385012at2"/>
<evidence type="ECO:0000256" key="6">
    <source>
        <dbReference type="SAM" id="Phobius"/>
    </source>
</evidence>
<evidence type="ECO:0000256" key="2">
    <source>
        <dbReference type="ARBA" id="ARBA00022475"/>
    </source>
</evidence>
<evidence type="ECO:0000256" key="3">
    <source>
        <dbReference type="ARBA" id="ARBA00022692"/>
    </source>
</evidence>
<dbReference type="RefSeq" id="WP_122113021.1">
    <property type="nucleotide sequence ID" value="NZ_QOKZ01000005.1"/>
</dbReference>
<keyword evidence="2" id="KW-1003">Cell membrane</keyword>
<protein>
    <submittedName>
        <fullName evidence="7">CidA/LrgA family protein</fullName>
    </submittedName>
</protein>